<reference evidence="1 2" key="1">
    <citation type="journal article" date="2023" name="Mol. Biol. Evol.">
        <title>Genomics of Secondarily Temperate Adaptation in the Only Non-Antarctic Icefish.</title>
        <authorList>
            <person name="Rivera-Colon A.G."/>
            <person name="Rayamajhi N."/>
            <person name="Minhas B.F."/>
            <person name="Madrigal G."/>
            <person name="Bilyk K.T."/>
            <person name="Yoon V."/>
            <person name="Hune M."/>
            <person name="Gregory S."/>
            <person name="Cheng C.H.C."/>
            <person name="Catchen J.M."/>
        </authorList>
    </citation>
    <scope>NUCLEOTIDE SEQUENCE [LARGE SCALE GENOMIC DNA]</scope>
    <source>
        <strain evidence="1">JC2023a</strain>
    </source>
</reference>
<gene>
    <name evidence="1" type="ORF">CesoFtcFv8_000827</name>
</gene>
<comment type="caution">
    <text evidence="1">The sequence shown here is derived from an EMBL/GenBank/DDBJ whole genome shotgun (WGS) entry which is preliminary data.</text>
</comment>
<evidence type="ECO:0000313" key="2">
    <source>
        <dbReference type="Proteomes" id="UP001335648"/>
    </source>
</evidence>
<dbReference type="Proteomes" id="UP001335648">
    <property type="component" value="Unassembled WGS sequence"/>
</dbReference>
<sequence length="72" mass="8258">MSLIFSPGNEYGYGWLSQRKQSLVPSRPQLRASAARPMWSRGAYKLYPPGEHSHSTMLLFTKFLQRPHTNPP</sequence>
<proteinExistence type="predicted"/>
<accession>A0AAN8HGV1</accession>
<organism evidence="1 2">
    <name type="scientific">Champsocephalus esox</name>
    <name type="common">pike icefish</name>
    <dbReference type="NCBI Taxonomy" id="159716"/>
    <lineage>
        <taxon>Eukaryota</taxon>
        <taxon>Metazoa</taxon>
        <taxon>Chordata</taxon>
        <taxon>Craniata</taxon>
        <taxon>Vertebrata</taxon>
        <taxon>Euteleostomi</taxon>
        <taxon>Actinopterygii</taxon>
        <taxon>Neopterygii</taxon>
        <taxon>Teleostei</taxon>
        <taxon>Neoteleostei</taxon>
        <taxon>Acanthomorphata</taxon>
        <taxon>Eupercaria</taxon>
        <taxon>Perciformes</taxon>
        <taxon>Notothenioidei</taxon>
        <taxon>Channichthyidae</taxon>
        <taxon>Champsocephalus</taxon>
    </lineage>
</organism>
<name>A0AAN8HGV1_9TELE</name>
<evidence type="ECO:0000313" key="1">
    <source>
        <dbReference type="EMBL" id="KAK5915216.1"/>
    </source>
</evidence>
<dbReference type="EMBL" id="JAULUE010002046">
    <property type="protein sequence ID" value="KAK5915216.1"/>
    <property type="molecule type" value="Genomic_DNA"/>
</dbReference>
<keyword evidence="2" id="KW-1185">Reference proteome</keyword>
<protein>
    <submittedName>
        <fullName evidence="1">Uncharacterized protein</fullName>
    </submittedName>
</protein>
<dbReference type="AlphaFoldDB" id="A0AAN8HGV1"/>